<dbReference type="Proteomes" id="UP001430990">
    <property type="component" value="Chromosome"/>
</dbReference>
<evidence type="ECO:0000313" key="2">
    <source>
        <dbReference type="Proteomes" id="UP001430990"/>
    </source>
</evidence>
<sequence length="77" mass="8605">MARAEVTGRKAFAGGDEPDAFSIVQFCNRHGISPQLFYKFKDQMPVTFRIGTRVLISKESAARWRAEREAASAAEVQ</sequence>
<reference evidence="1" key="1">
    <citation type="submission" date="2021-11" db="EMBL/GenBank/DDBJ databases">
        <title>Australian commercial rhizobial inoculants.</title>
        <authorList>
            <person name="Kohlmeier M.G."/>
            <person name="O'Hara G.W."/>
            <person name="Colombi E."/>
            <person name="Ramsay J.P."/>
            <person name="Terpolilli J."/>
        </authorList>
    </citation>
    <scope>NUCLEOTIDE SEQUENCE</scope>
    <source>
        <strain evidence="1">CC829</strain>
    </source>
</reference>
<gene>
    <name evidence="1" type="ORF">BjapCC829_24760</name>
</gene>
<keyword evidence="2" id="KW-1185">Reference proteome</keyword>
<name>A0ABY3QBA9_9BRAD</name>
<dbReference type="EMBL" id="CP088100">
    <property type="protein sequence ID" value="UFW83189.1"/>
    <property type="molecule type" value="Genomic_DNA"/>
</dbReference>
<dbReference type="RefSeq" id="WP_231142061.1">
    <property type="nucleotide sequence ID" value="NZ_CP088100.1"/>
</dbReference>
<evidence type="ECO:0000313" key="1">
    <source>
        <dbReference type="EMBL" id="UFW83189.1"/>
    </source>
</evidence>
<protein>
    <recommendedName>
        <fullName evidence="3">Helix-turn-helix domain-containing protein</fullName>
    </recommendedName>
</protein>
<organism evidence="1 2">
    <name type="scientific">Bradyrhizobium barranii</name>
    <dbReference type="NCBI Taxonomy" id="2992140"/>
    <lineage>
        <taxon>Bacteria</taxon>
        <taxon>Pseudomonadati</taxon>
        <taxon>Pseudomonadota</taxon>
        <taxon>Alphaproteobacteria</taxon>
        <taxon>Hyphomicrobiales</taxon>
        <taxon>Nitrobacteraceae</taxon>
        <taxon>Bradyrhizobium</taxon>
    </lineage>
</organism>
<accession>A0ABY3QBA9</accession>
<proteinExistence type="predicted"/>
<evidence type="ECO:0008006" key="3">
    <source>
        <dbReference type="Google" id="ProtNLM"/>
    </source>
</evidence>